<keyword evidence="6 7" id="KW-0067">ATP-binding</keyword>
<reference evidence="11" key="1">
    <citation type="journal article" date="2014" name="PLoS Negl. Trop. Dis.">
        <title>An updated insight into the Sialotranscriptome of Triatoma infestans: developmental stage and geographic variations.</title>
        <authorList>
            <person name="Schwarz A."/>
            <person name="Medrano-Mercado N."/>
            <person name="Schaub G.A."/>
            <person name="Struchiner C.J."/>
            <person name="Bargues M.D."/>
            <person name="Levy M.Z."/>
            <person name="Ribeiro J.M."/>
        </authorList>
    </citation>
    <scope>NUCLEOTIDE SEQUENCE</scope>
    <source>
        <strain evidence="11">Chile</strain>
        <tissue evidence="11">Salivary glands</tissue>
    </source>
</reference>
<sequence>GKPESSPEIDVERSTCLLSNGCRGKVRKKKVKEREKISAKEGKKLKITKLNVVLTDDIKSDAKIESKGQPIINTSGVTVIPDDRSNKPKILESISSQQGQLELTIKRDYNSEQLVSCVSPTDQLVRESNSYLEETREISNKAYTKRQNNTSSTADKPIIRKNSSVVNEKETLSRSLNETNAHSDIIDKFKQKDSLEFDEESNISFLLEKKKVKENIKKESESVLSGKSGREEALVKVAGKSLTESSLDNKVLSRTEINTTESAGKETSLHSTLETQGINKTETKGKSPLAAVPVNKRGSSPKADDKGKDSLTQDVSKQSESKKKSLTAAVPVDKRVASPKPDDKAKESAGSKDSLTQIASKLEVTGKLSQAPITDKRGSSPKADDKAKELAGVKVSLTQITSRVDTTAKSLPAAAPTNKRDGPPKANDKGRESAGDKDSLIQAASKAETKTKSASAAVPANEGDASPKVNDKAKESAEVKNSLTQVLSKTETKTKSSPAAVPEKRESLPGVCDEAEEPTGRKDSLTPISLRNKADTKAKLAPATVNKVILPTGGSSLKEESIQNITVNNSQQLSPIETSGNASSNNETSIKDRKGNLGNRSESCASEIQLECVLDKLGKQEKENTVKELKLIDDKFSKFSKIKSSDLCTEKSYPTGEQKKPVIEGTRLERFGSDHNLEIREGKFVYGGVLVGNSERNGNLVSGRRNNEVVVNSFGPKSEIVGQNIEIVGQPSDRSTVNDKKAIISCKVSEGECTVDTDCTKFTQEIARPDLVKIDSKVCNHKKENSTVNNKLSDSKISDSDIKQCSLISYDYKKNNSICEEKPEQKKQASTTKKNKQLESDKVKTKKSTSIGAIRKKVSGSGKVKSLVKKKTTSIKEETKVQPANDDDFEDEGLGKDYCSVKTSDGSTSLDSDWEQVEIEEMEDGVPKKKLIVRKKGSQVSVTPLLLKPPAIVEDVAKTGQITRQLSKKRVSLVDEDLGFLEDRKMSITDEMIVEEAAVLDNMIHQELAAATQRRKSSLGLTAQEVAQSEAPKAAPTLQDKRREIWKNKLRTSGKNLGKFYKPVIEETTSSSEDEEDSSDSESAESGADVAGACSGRISPPAKSLPRFRTYSIQDFQFLKVLGKGSFGKVLLAELKGSECYYAVKCLKKDVVLEDDDVECTMIERKVLALGTTHPYFCHLFCTFQTQSHLFFVMEYLNGGDLMFHIQQSGRFDEGRARFYAAEIVSALTFLHKWGIVYRDLKLDNVLLDFDGHVRIADFGMCKLQIYLDKTTDTFCGTPDYMAPEIIKGLKYNQCVDWWSFGILLYEMLVGQSPFSGCDEDDLFWSICNMRPHFPRHLSAEAKSILNAFLEKDWTKRLGSSDNGASEVMNHEFFIGLKWHLLERRQLEPPFKPHMKHPLDTKYFDRAFTSEKPVLTPVDKSILESMDQTQFQGFSYTNPNATE</sequence>
<feature type="region of interest" description="Disordered" evidence="8">
    <location>
        <begin position="258"/>
        <end position="530"/>
    </location>
</feature>
<keyword evidence="1 11" id="KW-0723">Serine/threonine-protein kinase</keyword>
<evidence type="ECO:0000259" key="10">
    <source>
        <dbReference type="PROSITE" id="PS51285"/>
    </source>
</evidence>
<dbReference type="Gene3D" id="1.10.510.10">
    <property type="entry name" value="Transferase(Phosphotransferase) domain 1"/>
    <property type="match status" value="1"/>
</dbReference>
<evidence type="ECO:0000313" key="11">
    <source>
        <dbReference type="EMBL" id="JAC16465.1"/>
    </source>
</evidence>
<evidence type="ECO:0000256" key="6">
    <source>
        <dbReference type="ARBA" id="ARBA00022840"/>
    </source>
</evidence>
<feature type="region of interest" description="Disordered" evidence="8">
    <location>
        <begin position="820"/>
        <end position="851"/>
    </location>
</feature>
<evidence type="ECO:0000256" key="3">
    <source>
        <dbReference type="ARBA" id="ARBA00022679"/>
    </source>
</evidence>
<dbReference type="GO" id="GO:0005524">
    <property type="term" value="F:ATP binding"/>
    <property type="evidence" value="ECO:0007669"/>
    <property type="project" value="UniProtKB-UniRule"/>
</dbReference>
<feature type="compositionally biased region" description="Basic and acidic residues" evidence="8">
    <location>
        <begin position="302"/>
        <end position="323"/>
    </location>
</feature>
<dbReference type="InterPro" id="IPR017441">
    <property type="entry name" value="Protein_kinase_ATP_BS"/>
</dbReference>
<proteinExistence type="evidence at transcript level"/>
<dbReference type="SUPFAM" id="SSF56112">
    <property type="entry name" value="Protein kinase-like (PK-like)"/>
    <property type="match status" value="1"/>
</dbReference>
<dbReference type="FunFam" id="1.10.510.10:FF:000150">
    <property type="entry name" value="Protein kinase C, theta"/>
    <property type="match status" value="1"/>
</dbReference>
<keyword evidence="4 7" id="KW-0547">Nucleotide-binding</keyword>
<organism evidence="11">
    <name type="scientific">Triatoma infestans</name>
    <name type="common">Assassin bug</name>
    <dbReference type="NCBI Taxonomy" id="30076"/>
    <lineage>
        <taxon>Eukaryota</taxon>
        <taxon>Metazoa</taxon>
        <taxon>Ecdysozoa</taxon>
        <taxon>Arthropoda</taxon>
        <taxon>Hexapoda</taxon>
        <taxon>Insecta</taxon>
        <taxon>Pterygota</taxon>
        <taxon>Neoptera</taxon>
        <taxon>Paraneoptera</taxon>
        <taxon>Hemiptera</taxon>
        <taxon>Heteroptera</taxon>
        <taxon>Panheteroptera</taxon>
        <taxon>Cimicomorpha</taxon>
        <taxon>Reduviidae</taxon>
        <taxon>Triatominae</taxon>
        <taxon>Triatoma</taxon>
    </lineage>
</organism>
<name>A0A023F5M2_TRIIF</name>
<dbReference type="EMBL" id="GBBI01002247">
    <property type="protein sequence ID" value="JAC16465.1"/>
    <property type="molecule type" value="mRNA"/>
</dbReference>
<feature type="compositionally biased region" description="Basic and acidic residues" evidence="8">
    <location>
        <begin position="469"/>
        <end position="478"/>
    </location>
</feature>
<dbReference type="PROSITE" id="PS00107">
    <property type="entry name" value="PROTEIN_KINASE_ATP"/>
    <property type="match status" value="1"/>
</dbReference>
<evidence type="ECO:0000256" key="8">
    <source>
        <dbReference type="SAM" id="MobiDB-lite"/>
    </source>
</evidence>
<dbReference type="Pfam" id="PF00069">
    <property type="entry name" value="Pkinase"/>
    <property type="match status" value="1"/>
</dbReference>
<feature type="region of interest" description="Disordered" evidence="8">
    <location>
        <begin position="568"/>
        <end position="600"/>
    </location>
</feature>
<keyword evidence="3" id="KW-0808">Transferase</keyword>
<dbReference type="Pfam" id="PF00433">
    <property type="entry name" value="Pkinase_C"/>
    <property type="match status" value="1"/>
</dbReference>
<feature type="region of interest" description="Disordered" evidence="8">
    <location>
        <begin position="1023"/>
        <end position="1042"/>
    </location>
</feature>
<evidence type="ECO:0000256" key="1">
    <source>
        <dbReference type="ARBA" id="ARBA00022527"/>
    </source>
</evidence>
<evidence type="ECO:0000256" key="4">
    <source>
        <dbReference type="ARBA" id="ARBA00022741"/>
    </source>
</evidence>
<feature type="compositionally biased region" description="Acidic residues" evidence="8">
    <location>
        <begin position="1072"/>
        <end position="1083"/>
    </location>
</feature>
<accession>A0A023F5M2</accession>
<feature type="region of interest" description="Disordered" evidence="8">
    <location>
        <begin position="1067"/>
        <end position="1098"/>
    </location>
</feature>
<dbReference type="InterPro" id="IPR000961">
    <property type="entry name" value="AGC-kinase_C"/>
</dbReference>
<keyword evidence="2" id="KW-0597">Phosphoprotein</keyword>
<dbReference type="SMART" id="SM00220">
    <property type="entry name" value="S_TKc"/>
    <property type="match status" value="1"/>
</dbReference>
<feature type="binding site" evidence="7">
    <location>
        <position position="1145"/>
    </location>
    <ligand>
        <name>ATP</name>
        <dbReference type="ChEBI" id="CHEBI:30616"/>
    </ligand>
</feature>
<feature type="compositionally biased region" description="Polar residues" evidence="8">
    <location>
        <begin position="396"/>
        <end position="409"/>
    </location>
</feature>
<evidence type="ECO:0000259" key="9">
    <source>
        <dbReference type="PROSITE" id="PS50011"/>
    </source>
</evidence>
<dbReference type="GO" id="GO:0004674">
    <property type="term" value="F:protein serine/threonine kinase activity"/>
    <property type="evidence" value="ECO:0007669"/>
    <property type="project" value="UniProtKB-KW"/>
</dbReference>
<dbReference type="InterPro" id="IPR000719">
    <property type="entry name" value="Prot_kinase_dom"/>
</dbReference>
<feature type="non-terminal residue" evidence="11">
    <location>
        <position position="1"/>
    </location>
</feature>
<dbReference type="PROSITE" id="PS50011">
    <property type="entry name" value="PROTEIN_KINASE_DOM"/>
    <property type="match status" value="1"/>
</dbReference>
<dbReference type="PROSITE" id="PS51285">
    <property type="entry name" value="AGC_KINASE_CTER"/>
    <property type="match status" value="1"/>
</dbReference>
<protein>
    <submittedName>
        <fullName evidence="11">Putative serine/threonine protein kinase</fullName>
    </submittedName>
</protein>
<feature type="compositionally biased region" description="Polar residues" evidence="8">
    <location>
        <begin position="568"/>
        <end position="588"/>
    </location>
</feature>
<dbReference type="PROSITE" id="PS00108">
    <property type="entry name" value="PROTEIN_KINASE_ST"/>
    <property type="match status" value="1"/>
</dbReference>
<dbReference type="InterPro" id="IPR008271">
    <property type="entry name" value="Ser/Thr_kinase_AS"/>
</dbReference>
<dbReference type="Gene3D" id="3.30.200.20">
    <property type="entry name" value="Phosphorylase Kinase, domain 1"/>
    <property type="match status" value="1"/>
</dbReference>
<keyword evidence="5 11" id="KW-0418">Kinase</keyword>
<feature type="compositionally biased region" description="Polar residues" evidence="8">
    <location>
        <begin position="269"/>
        <end position="280"/>
    </location>
</feature>
<feature type="compositionally biased region" description="Basic and acidic residues" evidence="8">
    <location>
        <begin position="418"/>
        <end position="439"/>
    </location>
</feature>
<feature type="domain" description="AGC-kinase C-terminal" evidence="10">
    <location>
        <begin position="1375"/>
        <end position="1443"/>
    </location>
</feature>
<evidence type="ECO:0000256" key="5">
    <source>
        <dbReference type="ARBA" id="ARBA00022777"/>
    </source>
</evidence>
<feature type="compositionally biased region" description="Polar residues" evidence="8">
    <location>
        <begin position="479"/>
        <end position="489"/>
    </location>
</feature>
<feature type="compositionally biased region" description="Basic and acidic residues" evidence="8">
    <location>
        <begin position="374"/>
        <end position="391"/>
    </location>
</feature>
<feature type="domain" description="Protein kinase" evidence="9">
    <location>
        <begin position="1116"/>
        <end position="1374"/>
    </location>
</feature>
<dbReference type="SMART" id="SM00133">
    <property type="entry name" value="S_TK_X"/>
    <property type="match status" value="1"/>
</dbReference>
<evidence type="ECO:0000256" key="2">
    <source>
        <dbReference type="ARBA" id="ARBA00022553"/>
    </source>
</evidence>
<dbReference type="FunFam" id="3.30.200.20:FF:000020">
    <property type="entry name" value="Protein kinase C, alpha"/>
    <property type="match status" value="1"/>
</dbReference>
<feature type="region of interest" description="Disordered" evidence="8">
    <location>
        <begin position="139"/>
        <end position="159"/>
    </location>
</feature>
<evidence type="ECO:0000256" key="7">
    <source>
        <dbReference type="PROSITE-ProRule" id="PRU10141"/>
    </source>
</evidence>
<dbReference type="InterPro" id="IPR011009">
    <property type="entry name" value="Kinase-like_dom_sf"/>
</dbReference>
<dbReference type="InterPro" id="IPR017892">
    <property type="entry name" value="Pkinase_C"/>
</dbReference>
<feature type="compositionally biased region" description="Polar residues" evidence="8">
    <location>
        <begin position="141"/>
        <end position="154"/>
    </location>
</feature>
<feature type="compositionally biased region" description="Basic and acidic residues" evidence="8">
    <location>
        <begin position="332"/>
        <end position="350"/>
    </location>
</feature>
<dbReference type="PANTHER" id="PTHR24351">
    <property type="entry name" value="RIBOSOMAL PROTEIN S6 KINASE"/>
    <property type="match status" value="1"/>
</dbReference>
<dbReference type="CDD" id="cd05592">
    <property type="entry name" value="STKc_nPKC_theta_like"/>
    <property type="match status" value="1"/>
</dbReference>